<sequence length="106" mass="11927">MILGVGKGSKVLYPNCMNRGILNLKNQEIKWPTKEGRKGYFQSKYELGYNHISQGPYPVPDTDRGPRAQAPTTYYASGAYRRVDFALEVLDGLIHIPQGTYHRVGP</sequence>
<organism evidence="1 2">
    <name type="scientific">Phakopsora pachyrhizi</name>
    <name type="common">Asian soybean rust disease fungus</name>
    <dbReference type="NCBI Taxonomy" id="170000"/>
    <lineage>
        <taxon>Eukaryota</taxon>
        <taxon>Fungi</taxon>
        <taxon>Dikarya</taxon>
        <taxon>Basidiomycota</taxon>
        <taxon>Pucciniomycotina</taxon>
        <taxon>Pucciniomycetes</taxon>
        <taxon>Pucciniales</taxon>
        <taxon>Phakopsoraceae</taxon>
        <taxon>Phakopsora</taxon>
    </lineage>
</organism>
<dbReference type="EMBL" id="CALTRL010003195">
    <property type="protein sequence ID" value="CAH7678500.1"/>
    <property type="molecule type" value="Genomic_DNA"/>
</dbReference>
<protein>
    <submittedName>
        <fullName evidence="1">Uncharacterized protein</fullName>
    </submittedName>
</protein>
<dbReference type="Proteomes" id="UP001153365">
    <property type="component" value="Unassembled WGS sequence"/>
</dbReference>
<proteinExistence type="predicted"/>
<evidence type="ECO:0000313" key="2">
    <source>
        <dbReference type="Proteomes" id="UP001153365"/>
    </source>
</evidence>
<reference evidence="1" key="1">
    <citation type="submission" date="2022-06" db="EMBL/GenBank/DDBJ databases">
        <authorList>
            <consortium name="SYNGENTA / RWTH Aachen University"/>
        </authorList>
    </citation>
    <scope>NUCLEOTIDE SEQUENCE</scope>
</reference>
<evidence type="ECO:0000313" key="1">
    <source>
        <dbReference type="EMBL" id="CAH7678500.1"/>
    </source>
</evidence>
<keyword evidence="2" id="KW-1185">Reference proteome</keyword>
<comment type="caution">
    <text evidence="1">The sequence shown here is derived from an EMBL/GenBank/DDBJ whole genome shotgun (WGS) entry which is preliminary data.</text>
</comment>
<accession>A0AAV0B406</accession>
<name>A0AAV0B406_PHAPC</name>
<dbReference type="AlphaFoldDB" id="A0AAV0B406"/>
<gene>
    <name evidence="1" type="ORF">PPACK8108_LOCUS13026</name>
</gene>